<evidence type="ECO:0000256" key="8">
    <source>
        <dbReference type="PROSITE-ProRule" id="PRU10086"/>
    </source>
</evidence>
<dbReference type="Pfam" id="PF00574">
    <property type="entry name" value="CLP_protease"/>
    <property type="match status" value="1"/>
</dbReference>
<dbReference type="EC" id="3.4.21.92" evidence="7"/>
<sequence>MMADGFRAHPIRNDDDDDAPEKGAAPAGEDFVGKALFESRTILITGGINDKVARSVCAQLFALAAKSDDPILMVISSPGGHVESGDMIHDTMKFIKPRVIALGSGWVASAGALIFVGAEKQDRYCLPNTRFLIHQPSGGAGGAASDIEIQVREMRMMRDRLNRIFAEATGQSLERIEKDTDRDFWLTAKDAIEYGLCHKIVTRQDEIKR</sequence>
<dbReference type="GO" id="GO:0006515">
    <property type="term" value="P:protein quality control for misfolded or incompletely synthesized proteins"/>
    <property type="evidence" value="ECO:0007669"/>
    <property type="project" value="TreeGrafter"/>
</dbReference>
<keyword evidence="4 7" id="KW-0378">Hydrolase</keyword>
<dbReference type="AlphaFoldDB" id="A0A3T0E8I1"/>
<comment type="subcellular location">
    <subcellularLocation>
        <location evidence="7">Cytoplasm</location>
    </subcellularLocation>
</comment>
<dbReference type="PRINTS" id="PR00127">
    <property type="entry name" value="CLPPROTEASEP"/>
</dbReference>
<evidence type="ECO:0000256" key="4">
    <source>
        <dbReference type="ARBA" id="ARBA00022801"/>
    </source>
</evidence>
<dbReference type="GO" id="GO:0004252">
    <property type="term" value="F:serine-type endopeptidase activity"/>
    <property type="evidence" value="ECO:0007669"/>
    <property type="project" value="UniProtKB-UniRule"/>
</dbReference>
<dbReference type="KEGG" id="gak:X907_1010"/>
<dbReference type="GO" id="GO:0009368">
    <property type="term" value="C:endopeptidase Clp complex"/>
    <property type="evidence" value="ECO:0007669"/>
    <property type="project" value="TreeGrafter"/>
</dbReference>
<evidence type="ECO:0000313" key="12">
    <source>
        <dbReference type="Proteomes" id="UP000286954"/>
    </source>
</evidence>
<feature type="active site" description="Nucleophile" evidence="7">
    <location>
        <position position="109"/>
    </location>
</feature>
<reference evidence="11 12" key="1">
    <citation type="submission" date="2016-12" db="EMBL/GenBank/DDBJ databases">
        <title>The genome of dimorphic prosthecate Glycocaulis alkaliphilus 6b-8t, isolated from crude oil dictates its adaptability in petroleum environments.</title>
        <authorList>
            <person name="Wu X.-L."/>
            <person name="Geng S."/>
        </authorList>
    </citation>
    <scope>NUCLEOTIDE SEQUENCE [LARGE SCALE GENOMIC DNA]</scope>
    <source>
        <strain evidence="11 12">6B-8</strain>
    </source>
</reference>
<comment type="subunit">
    <text evidence="7">Fourteen ClpP subunits assemble into 2 heptameric rings which stack back to back to give a disk-like structure with a central cavity, resembling the structure of eukaryotic proteasomes.</text>
</comment>
<organism evidence="11 12">
    <name type="scientific">Glycocaulis alkaliphilus</name>
    <dbReference type="NCBI Taxonomy" id="1434191"/>
    <lineage>
        <taxon>Bacteria</taxon>
        <taxon>Pseudomonadati</taxon>
        <taxon>Pseudomonadota</taxon>
        <taxon>Alphaproteobacteria</taxon>
        <taxon>Maricaulales</taxon>
        <taxon>Maricaulaceae</taxon>
        <taxon>Glycocaulis</taxon>
    </lineage>
</organism>
<dbReference type="InterPro" id="IPR023562">
    <property type="entry name" value="ClpP/TepA"/>
</dbReference>
<dbReference type="InterPro" id="IPR029045">
    <property type="entry name" value="ClpP/crotonase-like_dom_sf"/>
</dbReference>
<feature type="active site" evidence="7 8">
    <location>
        <position position="134"/>
    </location>
</feature>
<evidence type="ECO:0000256" key="5">
    <source>
        <dbReference type="ARBA" id="ARBA00022825"/>
    </source>
</evidence>
<evidence type="ECO:0000256" key="9">
    <source>
        <dbReference type="RuleBase" id="RU003567"/>
    </source>
</evidence>
<dbReference type="SUPFAM" id="SSF52096">
    <property type="entry name" value="ClpP/crotonase"/>
    <property type="match status" value="1"/>
</dbReference>
<dbReference type="GO" id="GO:0051117">
    <property type="term" value="F:ATPase binding"/>
    <property type="evidence" value="ECO:0007669"/>
    <property type="project" value="TreeGrafter"/>
</dbReference>
<accession>A0A3T0E8I1</accession>
<dbReference type="Gene3D" id="3.90.226.10">
    <property type="entry name" value="2-enoyl-CoA Hydratase, Chain A, domain 1"/>
    <property type="match status" value="1"/>
</dbReference>
<feature type="region of interest" description="Disordered" evidence="10">
    <location>
        <begin position="1"/>
        <end position="27"/>
    </location>
</feature>
<gene>
    <name evidence="7" type="primary">clpP</name>
    <name evidence="11" type="ORF">X907_1010</name>
</gene>
<keyword evidence="3 7" id="KW-0645">Protease</keyword>
<proteinExistence type="inferred from homology"/>
<evidence type="ECO:0000256" key="1">
    <source>
        <dbReference type="ARBA" id="ARBA00007039"/>
    </source>
</evidence>
<evidence type="ECO:0000256" key="3">
    <source>
        <dbReference type="ARBA" id="ARBA00022670"/>
    </source>
</evidence>
<dbReference type="NCBIfam" id="NF009205">
    <property type="entry name" value="PRK12553.1"/>
    <property type="match status" value="1"/>
</dbReference>
<dbReference type="InterPro" id="IPR033135">
    <property type="entry name" value="ClpP_His_AS"/>
</dbReference>
<comment type="similarity">
    <text evidence="1 7 9">Belongs to the peptidase S14 family.</text>
</comment>
<dbReference type="PROSITE" id="PS00382">
    <property type="entry name" value="CLP_PROTEASE_HIS"/>
    <property type="match status" value="1"/>
</dbReference>
<keyword evidence="2 7" id="KW-0963">Cytoplasm</keyword>
<comment type="function">
    <text evidence="7">Cleaves peptides in various proteins in a process that requires ATP hydrolysis. Has a chymotrypsin-like activity. Plays a major role in the degradation of misfolded proteins.</text>
</comment>
<keyword evidence="5 7" id="KW-0720">Serine protease</keyword>
<dbReference type="Proteomes" id="UP000286954">
    <property type="component" value="Chromosome"/>
</dbReference>
<protein>
    <recommendedName>
        <fullName evidence="7 9">ATP-dependent Clp protease proteolytic subunit</fullName>
        <ecNumber evidence="7">3.4.21.92</ecNumber>
    </recommendedName>
    <alternativeName>
        <fullName evidence="7">Endopeptidase Clp</fullName>
    </alternativeName>
</protein>
<evidence type="ECO:0000256" key="2">
    <source>
        <dbReference type="ARBA" id="ARBA00022490"/>
    </source>
</evidence>
<dbReference type="GO" id="GO:0004176">
    <property type="term" value="F:ATP-dependent peptidase activity"/>
    <property type="evidence" value="ECO:0007669"/>
    <property type="project" value="InterPro"/>
</dbReference>
<evidence type="ECO:0000256" key="7">
    <source>
        <dbReference type="HAMAP-Rule" id="MF_00444"/>
    </source>
</evidence>
<dbReference type="PANTHER" id="PTHR10381:SF70">
    <property type="entry name" value="ATP-DEPENDENT CLP PROTEASE PROTEOLYTIC SUBUNIT"/>
    <property type="match status" value="1"/>
</dbReference>
<dbReference type="GO" id="GO:0005737">
    <property type="term" value="C:cytoplasm"/>
    <property type="evidence" value="ECO:0007669"/>
    <property type="project" value="UniProtKB-SubCell"/>
</dbReference>
<keyword evidence="12" id="KW-1185">Reference proteome</keyword>
<comment type="catalytic activity">
    <reaction evidence="6 7 8">
        <text>Hydrolysis of proteins to small peptides in the presence of ATP and magnesium. alpha-casein is the usual test substrate. In the absence of ATP, only oligopeptides shorter than five residues are hydrolyzed (such as succinyl-Leu-Tyr-|-NHMec, and Leu-Tyr-Leu-|-Tyr-Trp, in which cleavage of the -Tyr-|-Leu- and -Tyr-|-Trp bonds also occurs).</text>
        <dbReference type="EC" id="3.4.21.92"/>
    </reaction>
</comment>
<dbReference type="HAMAP" id="MF_00444">
    <property type="entry name" value="ClpP"/>
    <property type="match status" value="1"/>
</dbReference>
<evidence type="ECO:0000256" key="10">
    <source>
        <dbReference type="SAM" id="MobiDB-lite"/>
    </source>
</evidence>
<dbReference type="EMBL" id="CP018911">
    <property type="protein sequence ID" value="AZU03550.1"/>
    <property type="molecule type" value="Genomic_DNA"/>
</dbReference>
<evidence type="ECO:0000256" key="6">
    <source>
        <dbReference type="ARBA" id="ARBA00034021"/>
    </source>
</evidence>
<dbReference type="PANTHER" id="PTHR10381">
    <property type="entry name" value="ATP-DEPENDENT CLP PROTEASE PROTEOLYTIC SUBUNIT"/>
    <property type="match status" value="1"/>
</dbReference>
<name>A0A3T0E8I1_9PROT</name>
<dbReference type="InterPro" id="IPR001907">
    <property type="entry name" value="ClpP"/>
</dbReference>
<evidence type="ECO:0000313" key="11">
    <source>
        <dbReference type="EMBL" id="AZU03550.1"/>
    </source>
</evidence>
<dbReference type="CDD" id="cd07017">
    <property type="entry name" value="S14_ClpP_2"/>
    <property type="match status" value="1"/>
</dbReference>